<evidence type="ECO:0000313" key="7">
    <source>
        <dbReference type="EMBL" id="OTG04103.1"/>
    </source>
</evidence>
<dbReference type="Pfam" id="PF03107">
    <property type="entry name" value="C1_2"/>
    <property type="match status" value="3"/>
</dbReference>
<feature type="domain" description="Zinc finger PHD-type" evidence="5">
    <location>
        <begin position="181"/>
        <end position="221"/>
    </location>
</feature>
<dbReference type="InterPro" id="IPR001965">
    <property type="entry name" value="Znf_PHD"/>
</dbReference>
<keyword evidence="2" id="KW-0677">Repeat</keyword>
<proteinExistence type="predicted"/>
<dbReference type="PANTHER" id="PTHR32410">
    <property type="entry name" value="CYSTEINE/HISTIDINE-RICH C1 DOMAIN FAMILY PROTEIN"/>
    <property type="match status" value="1"/>
</dbReference>
<reference evidence="7" key="2">
    <citation type="submission" date="2017-02" db="EMBL/GenBank/DDBJ databases">
        <title>Sunflower complete genome.</title>
        <authorList>
            <person name="Langlade N."/>
            <person name="Munos S."/>
        </authorList>
    </citation>
    <scope>NUCLEOTIDE SEQUENCE [LARGE SCALE GENOMIC DNA]</scope>
    <source>
        <tissue evidence="7">Leaves</tissue>
    </source>
</reference>
<dbReference type="OMA" id="HGENDDV"/>
<reference evidence="6 8" key="1">
    <citation type="journal article" date="2017" name="Nature">
        <title>The sunflower genome provides insights into oil metabolism, flowering and Asterid evolution.</title>
        <authorList>
            <person name="Badouin H."/>
            <person name="Gouzy J."/>
            <person name="Grassa C.J."/>
            <person name="Murat F."/>
            <person name="Staton S.E."/>
            <person name="Cottret L."/>
            <person name="Lelandais-Briere C."/>
            <person name="Owens G.L."/>
            <person name="Carrere S."/>
            <person name="Mayjonade B."/>
            <person name="Legrand L."/>
            <person name="Gill N."/>
            <person name="Kane N.C."/>
            <person name="Bowers J.E."/>
            <person name="Hubner S."/>
            <person name="Bellec A."/>
            <person name="Berard A."/>
            <person name="Berges H."/>
            <person name="Blanchet N."/>
            <person name="Boniface M.C."/>
            <person name="Brunel D."/>
            <person name="Catrice O."/>
            <person name="Chaidir N."/>
            <person name="Claudel C."/>
            <person name="Donnadieu C."/>
            <person name="Faraut T."/>
            <person name="Fievet G."/>
            <person name="Helmstetter N."/>
            <person name="King M."/>
            <person name="Knapp S.J."/>
            <person name="Lai Z."/>
            <person name="Le Paslier M.C."/>
            <person name="Lippi Y."/>
            <person name="Lorenzon L."/>
            <person name="Mandel J.R."/>
            <person name="Marage G."/>
            <person name="Marchand G."/>
            <person name="Marquand E."/>
            <person name="Bret-Mestries E."/>
            <person name="Morien E."/>
            <person name="Nambeesan S."/>
            <person name="Nguyen T."/>
            <person name="Pegot-Espagnet P."/>
            <person name="Pouilly N."/>
            <person name="Raftis F."/>
            <person name="Sallet E."/>
            <person name="Schiex T."/>
            <person name="Thomas J."/>
            <person name="Vandecasteele C."/>
            <person name="Vares D."/>
            <person name="Vear F."/>
            <person name="Vautrin S."/>
            <person name="Crespi M."/>
            <person name="Mangin B."/>
            <person name="Burke J.M."/>
            <person name="Salse J."/>
            <person name="Munos S."/>
            <person name="Vincourt P."/>
            <person name="Rieseberg L.H."/>
            <person name="Langlade N.B."/>
        </authorList>
    </citation>
    <scope>NUCLEOTIDE SEQUENCE [LARGE SCALE GENOMIC DNA]</scope>
    <source>
        <strain evidence="8">cv. SF193</strain>
        <tissue evidence="6">Leaves</tissue>
    </source>
</reference>
<dbReference type="InterPro" id="IPR004146">
    <property type="entry name" value="DC1"/>
</dbReference>
<dbReference type="PANTHER" id="PTHR32410:SF161">
    <property type="entry name" value="DC1, ZINC FINGER, RING_FYVE_PHD-TYPE-RELATED"/>
    <property type="match status" value="1"/>
</dbReference>
<keyword evidence="8" id="KW-1185">Reference proteome</keyword>
<dbReference type="GO" id="GO:0008270">
    <property type="term" value="F:zinc ion binding"/>
    <property type="evidence" value="ECO:0007669"/>
    <property type="project" value="UniProtKB-KW"/>
</dbReference>
<dbReference type="OrthoDB" id="981279at2759"/>
<dbReference type="EMBL" id="MNCJ02000327">
    <property type="protein sequence ID" value="KAF5776627.1"/>
    <property type="molecule type" value="Genomic_DNA"/>
</dbReference>
<evidence type="ECO:0000256" key="3">
    <source>
        <dbReference type="ARBA" id="ARBA00022771"/>
    </source>
</evidence>
<feature type="domain" description="Zinc finger PHD-type" evidence="5">
    <location>
        <begin position="417"/>
        <end position="483"/>
    </location>
</feature>
<evidence type="ECO:0000259" key="5">
    <source>
        <dbReference type="SMART" id="SM00249"/>
    </source>
</evidence>
<evidence type="ECO:0000256" key="2">
    <source>
        <dbReference type="ARBA" id="ARBA00022737"/>
    </source>
</evidence>
<evidence type="ECO:0000256" key="1">
    <source>
        <dbReference type="ARBA" id="ARBA00022723"/>
    </source>
</evidence>
<evidence type="ECO:0000256" key="4">
    <source>
        <dbReference type="ARBA" id="ARBA00022833"/>
    </source>
</evidence>
<evidence type="ECO:0000313" key="8">
    <source>
        <dbReference type="Proteomes" id="UP000215914"/>
    </source>
</evidence>
<reference evidence="6" key="3">
    <citation type="submission" date="2020-06" db="EMBL/GenBank/DDBJ databases">
        <title>Helianthus annuus Genome sequencing and assembly Release 2.</title>
        <authorList>
            <person name="Gouzy J."/>
            <person name="Langlade N."/>
            <person name="Munos S."/>
        </authorList>
    </citation>
    <scope>NUCLEOTIDE SEQUENCE</scope>
    <source>
        <tissue evidence="6">Leaves</tissue>
    </source>
</reference>
<accession>A0A251SZW1</accession>
<dbReference type="Proteomes" id="UP000215914">
    <property type="component" value="Chromosome 12"/>
</dbReference>
<keyword evidence="3" id="KW-0863">Zinc-finger</keyword>
<dbReference type="InParanoid" id="A0A251SZW1"/>
<dbReference type="FunCoup" id="A0A251SZW1">
    <property type="interactions" value="14"/>
</dbReference>
<keyword evidence="4" id="KW-0862">Zinc</keyword>
<dbReference type="SMART" id="SM00249">
    <property type="entry name" value="PHD"/>
    <property type="match status" value="2"/>
</dbReference>
<dbReference type="InterPro" id="IPR053192">
    <property type="entry name" value="Vacuole_Formation_Reg"/>
</dbReference>
<evidence type="ECO:0000313" key="6">
    <source>
        <dbReference type="EMBL" id="KAF5776627.1"/>
    </source>
</evidence>
<organism evidence="7 8">
    <name type="scientific">Helianthus annuus</name>
    <name type="common">Common sunflower</name>
    <dbReference type="NCBI Taxonomy" id="4232"/>
    <lineage>
        <taxon>Eukaryota</taxon>
        <taxon>Viridiplantae</taxon>
        <taxon>Streptophyta</taxon>
        <taxon>Embryophyta</taxon>
        <taxon>Tracheophyta</taxon>
        <taxon>Spermatophyta</taxon>
        <taxon>Magnoliopsida</taxon>
        <taxon>eudicotyledons</taxon>
        <taxon>Gunneridae</taxon>
        <taxon>Pentapetalae</taxon>
        <taxon>asterids</taxon>
        <taxon>campanulids</taxon>
        <taxon>Asterales</taxon>
        <taxon>Asteraceae</taxon>
        <taxon>Asteroideae</taxon>
        <taxon>Heliantheae alliance</taxon>
        <taxon>Heliantheae</taxon>
        <taxon>Helianthus</taxon>
    </lineage>
</organism>
<dbReference type="SUPFAM" id="SSF57889">
    <property type="entry name" value="Cysteine-rich domain"/>
    <property type="match status" value="5"/>
</dbReference>
<dbReference type="EMBL" id="CM007901">
    <property type="protein sequence ID" value="OTG04103.1"/>
    <property type="molecule type" value="Genomic_DNA"/>
</dbReference>
<gene>
    <name evidence="7" type="ORF">HannXRQ_Chr12g0358611</name>
    <name evidence="6" type="ORF">HanXRQr2_Chr12g0526341</name>
</gene>
<dbReference type="Gramene" id="mRNA:HanXRQr2_Chr12g0526341">
    <property type="protein sequence ID" value="mRNA:HanXRQr2_Chr12g0526341"/>
    <property type="gene ID" value="HanXRQr2_Chr12g0526341"/>
</dbReference>
<dbReference type="AlphaFoldDB" id="A0A251SZW1"/>
<sequence length="589" mass="68372">MINTMKVLQHEHQLTLIDLNPEYPNDNVYDDEYDLIKNQAFNCSCGLCSREITFFHRYYYKCDQCDYSLHKLCKEQQFPTKLEHASHEIFHPSHQHPLIPLFKELLAKCDACGEQQEGVFYHCSKCVCSTCVSPFIHNDCAFREKRLHIQQDAHDRFSHAHPLILTYSFPKADQEAKFNPPCRICEQSFSNYENLWVYKCEKCRYYVHLHCANLRLKPSYSGTDITISSNNEDDSNVLHLPFTDQTYNMISDFLFKKTIEMSLTHNSHKHPLIHVDTPTSSRIPKLSFHDLMNKNEALCNGCLRPITDDMAFYKCTLNDQVCNFVLHDWCTRLPAELKGYRGHPKHTLLLLPKARHNVLGAFVCNTCDGFCNGFVYACEECSYYVDVICALLPKKIIHKSHPNHPLSRVEKRLGKDRCRMCLRDFVHDKEVSLSCETCKFHLHPECAISLPQAITHKYDKHPMTLTYSPAENYGGDYFCEVCEEELNPNACFYHCDKCEQSMHSTCAPLLPKSNTYIYDYGLSVTSVSGLVNIKFGSIHETQDHEHPLLLMQGTESDGDCTKCHGRLNGFFILKCLERKFAIHIHHYWW</sequence>
<name>A0A251SZW1_HELAN</name>
<dbReference type="InterPro" id="IPR046349">
    <property type="entry name" value="C1-like_sf"/>
</dbReference>
<keyword evidence="1" id="KW-0479">Metal-binding</keyword>
<protein>
    <submittedName>
        <fullName evidence="6">Chromatin regulator PHD family</fullName>
    </submittedName>
    <submittedName>
        <fullName evidence="7">Putative zinc finger, PHD-type, DC1</fullName>
    </submittedName>
</protein>